<dbReference type="AlphaFoldDB" id="A0A4C1UKW1"/>
<sequence>MKSLTESLKASSKDAPLFQIIFKYCCEALNEAAIDSEHLLAEVSWKSNEIKLRTKTQLLSSWNEDTRPTPRKWRAIRRRCYLEISKFNIQRRGRRAE</sequence>
<dbReference type="EMBL" id="BGZK01000185">
    <property type="protein sequence ID" value="GBP26790.1"/>
    <property type="molecule type" value="Genomic_DNA"/>
</dbReference>
<evidence type="ECO:0000313" key="2">
    <source>
        <dbReference type="Proteomes" id="UP000299102"/>
    </source>
</evidence>
<reference evidence="1 2" key="1">
    <citation type="journal article" date="2019" name="Commun. Biol.">
        <title>The bagworm genome reveals a unique fibroin gene that provides high tensile strength.</title>
        <authorList>
            <person name="Kono N."/>
            <person name="Nakamura H."/>
            <person name="Ohtoshi R."/>
            <person name="Tomita M."/>
            <person name="Numata K."/>
            <person name="Arakawa K."/>
        </authorList>
    </citation>
    <scope>NUCLEOTIDE SEQUENCE [LARGE SCALE GENOMIC DNA]</scope>
</reference>
<evidence type="ECO:0000313" key="1">
    <source>
        <dbReference type="EMBL" id="GBP26790.1"/>
    </source>
</evidence>
<keyword evidence="2" id="KW-1185">Reference proteome</keyword>
<organism evidence="1 2">
    <name type="scientific">Eumeta variegata</name>
    <name type="common">Bagworm moth</name>
    <name type="synonym">Eumeta japonica</name>
    <dbReference type="NCBI Taxonomy" id="151549"/>
    <lineage>
        <taxon>Eukaryota</taxon>
        <taxon>Metazoa</taxon>
        <taxon>Ecdysozoa</taxon>
        <taxon>Arthropoda</taxon>
        <taxon>Hexapoda</taxon>
        <taxon>Insecta</taxon>
        <taxon>Pterygota</taxon>
        <taxon>Neoptera</taxon>
        <taxon>Endopterygota</taxon>
        <taxon>Lepidoptera</taxon>
        <taxon>Glossata</taxon>
        <taxon>Ditrysia</taxon>
        <taxon>Tineoidea</taxon>
        <taxon>Psychidae</taxon>
        <taxon>Oiketicinae</taxon>
        <taxon>Eumeta</taxon>
    </lineage>
</organism>
<dbReference type="Proteomes" id="UP000299102">
    <property type="component" value="Unassembled WGS sequence"/>
</dbReference>
<accession>A0A4C1UKW1</accession>
<protein>
    <submittedName>
        <fullName evidence="1">Uncharacterized protein</fullName>
    </submittedName>
</protein>
<comment type="caution">
    <text evidence="1">The sequence shown here is derived from an EMBL/GenBank/DDBJ whole genome shotgun (WGS) entry which is preliminary data.</text>
</comment>
<proteinExistence type="predicted"/>
<gene>
    <name evidence="1" type="ORF">EVAR_81155_1</name>
</gene>
<name>A0A4C1UKW1_EUMVA</name>